<accession>A0A3D9ZB93</accession>
<dbReference type="Proteomes" id="UP000256913">
    <property type="component" value="Unassembled WGS sequence"/>
</dbReference>
<name>A0A3D9ZB93_9ACTN</name>
<dbReference type="AlphaFoldDB" id="A0A3D9ZB93"/>
<dbReference type="EMBL" id="QUMQ01000001">
    <property type="protein sequence ID" value="REF94591.1"/>
    <property type="molecule type" value="Genomic_DNA"/>
</dbReference>
<feature type="compositionally biased region" description="Basic and acidic residues" evidence="1">
    <location>
        <begin position="250"/>
        <end position="259"/>
    </location>
</feature>
<feature type="compositionally biased region" description="Low complexity" evidence="1">
    <location>
        <begin position="209"/>
        <end position="218"/>
    </location>
</feature>
<feature type="region of interest" description="Disordered" evidence="1">
    <location>
        <begin position="209"/>
        <end position="259"/>
    </location>
</feature>
<comment type="caution">
    <text evidence="2">The sequence shown here is derived from an EMBL/GenBank/DDBJ whole genome shotgun (WGS) entry which is preliminary data.</text>
</comment>
<sequence>MASVADPWITERFGQHADTVARVVPQAIAVAVARQIEAHRASGLRTRHAYGGAWPAQYEELVSALAQHPGVEIVRPRGWAVHLVLLNGCLLVPFRFAEQLTTGLTDPQVTRKLNKSCRQLLGEFGPEATIEQPSLFEGLFPPSTEPETEAAPRLLGESEPDAIVLVVFAANEDAGLLRVGFAEAALPDNGDLQWRHIEWLPLPTVPGTVGVGRPVGVPDPRRSPGTGAARFDDAPLPEPTLDPRPAGDQPARRVNDGRG</sequence>
<dbReference type="OrthoDB" id="3353145at2"/>
<dbReference type="RefSeq" id="WP_116066382.1">
    <property type="nucleotide sequence ID" value="NZ_BONB01000039.1"/>
</dbReference>
<evidence type="ECO:0000313" key="2">
    <source>
        <dbReference type="EMBL" id="REF94591.1"/>
    </source>
</evidence>
<protein>
    <submittedName>
        <fullName evidence="2">Uncharacterized protein</fullName>
    </submittedName>
</protein>
<evidence type="ECO:0000313" key="3">
    <source>
        <dbReference type="Proteomes" id="UP000256913"/>
    </source>
</evidence>
<evidence type="ECO:0000256" key="1">
    <source>
        <dbReference type="SAM" id="MobiDB-lite"/>
    </source>
</evidence>
<gene>
    <name evidence="2" type="ORF">DFJ67_0529</name>
</gene>
<organism evidence="2 3">
    <name type="scientific">Asanoa ferruginea</name>
    <dbReference type="NCBI Taxonomy" id="53367"/>
    <lineage>
        <taxon>Bacteria</taxon>
        <taxon>Bacillati</taxon>
        <taxon>Actinomycetota</taxon>
        <taxon>Actinomycetes</taxon>
        <taxon>Micromonosporales</taxon>
        <taxon>Micromonosporaceae</taxon>
        <taxon>Asanoa</taxon>
    </lineage>
</organism>
<keyword evidence="3" id="KW-1185">Reference proteome</keyword>
<reference evidence="2 3" key="1">
    <citation type="submission" date="2018-08" db="EMBL/GenBank/DDBJ databases">
        <title>Sequencing the genomes of 1000 actinobacteria strains.</title>
        <authorList>
            <person name="Klenk H.-P."/>
        </authorList>
    </citation>
    <scope>NUCLEOTIDE SEQUENCE [LARGE SCALE GENOMIC DNA]</scope>
    <source>
        <strain evidence="2 3">DSM 44099</strain>
    </source>
</reference>
<proteinExistence type="predicted"/>